<evidence type="ECO:0000256" key="1">
    <source>
        <dbReference type="ARBA" id="ARBA00005964"/>
    </source>
</evidence>
<comment type="similarity">
    <text evidence="1 3">Belongs to the type-B carboxylesterase/lipase family.</text>
</comment>
<dbReference type="SUPFAM" id="SSF53474">
    <property type="entry name" value="alpha/beta-Hydrolases"/>
    <property type="match status" value="1"/>
</dbReference>
<comment type="caution">
    <text evidence="5">The sequence shown here is derived from an EMBL/GenBank/DDBJ whole genome shotgun (WGS) entry which is preliminary data.</text>
</comment>
<evidence type="ECO:0000313" key="5">
    <source>
        <dbReference type="EMBL" id="KAK4246132.1"/>
    </source>
</evidence>
<feature type="chain" id="PRO_5042664113" description="Carboxylic ester hydrolase" evidence="3">
    <location>
        <begin position="21"/>
        <end position="574"/>
    </location>
</feature>
<keyword evidence="2 3" id="KW-0378">Hydrolase</keyword>
<feature type="domain" description="Carboxylesterase type B" evidence="4">
    <location>
        <begin position="38"/>
        <end position="508"/>
    </location>
</feature>
<evidence type="ECO:0000313" key="6">
    <source>
        <dbReference type="Proteomes" id="UP001303647"/>
    </source>
</evidence>
<proteinExistence type="inferred from homology"/>
<dbReference type="InterPro" id="IPR019826">
    <property type="entry name" value="Carboxylesterase_B_AS"/>
</dbReference>
<dbReference type="EMBL" id="MU857681">
    <property type="protein sequence ID" value="KAK4246132.1"/>
    <property type="molecule type" value="Genomic_DNA"/>
</dbReference>
<dbReference type="Gene3D" id="3.40.50.1820">
    <property type="entry name" value="alpha/beta hydrolase"/>
    <property type="match status" value="1"/>
</dbReference>
<dbReference type="PANTHER" id="PTHR43918">
    <property type="entry name" value="ACETYLCHOLINESTERASE"/>
    <property type="match status" value="1"/>
</dbReference>
<organism evidence="5 6">
    <name type="scientific">Corynascus novoguineensis</name>
    <dbReference type="NCBI Taxonomy" id="1126955"/>
    <lineage>
        <taxon>Eukaryota</taxon>
        <taxon>Fungi</taxon>
        <taxon>Dikarya</taxon>
        <taxon>Ascomycota</taxon>
        <taxon>Pezizomycotina</taxon>
        <taxon>Sordariomycetes</taxon>
        <taxon>Sordariomycetidae</taxon>
        <taxon>Sordariales</taxon>
        <taxon>Chaetomiaceae</taxon>
        <taxon>Corynascus</taxon>
    </lineage>
</organism>
<reference evidence="5" key="1">
    <citation type="journal article" date="2023" name="Mol. Phylogenet. Evol.">
        <title>Genome-scale phylogeny and comparative genomics of the fungal order Sordariales.</title>
        <authorList>
            <person name="Hensen N."/>
            <person name="Bonometti L."/>
            <person name="Westerberg I."/>
            <person name="Brannstrom I.O."/>
            <person name="Guillou S."/>
            <person name="Cros-Aarteil S."/>
            <person name="Calhoun S."/>
            <person name="Haridas S."/>
            <person name="Kuo A."/>
            <person name="Mondo S."/>
            <person name="Pangilinan J."/>
            <person name="Riley R."/>
            <person name="LaButti K."/>
            <person name="Andreopoulos B."/>
            <person name="Lipzen A."/>
            <person name="Chen C."/>
            <person name="Yan M."/>
            <person name="Daum C."/>
            <person name="Ng V."/>
            <person name="Clum A."/>
            <person name="Steindorff A."/>
            <person name="Ohm R.A."/>
            <person name="Martin F."/>
            <person name="Silar P."/>
            <person name="Natvig D.O."/>
            <person name="Lalanne C."/>
            <person name="Gautier V."/>
            <person name="Ament-Velasquez S.L."/>
            <person name="Kruys A."/>
            <person name="Hutchinson M.I."/>
            <person name="Powell A.J."/>
            <person name="Barry K."/>
            <person name="Miller A.N."/>
            <person name="Grigoriev I.V."/>
            <person name="Debuchy R."/>
            <person name="Gladieux P."/>
            <person name="Hiltunen Thoren M."/>
            <person name="Johannesson H."/>
        </authorList>
    </citation>
    <scope>NUCLEOTIDE SEQUENCE</scope>
    <source>
        <strain evidence="5">CBS 359.72</strain>
    </source>
</reference>
<keyword evidence="3" id="KW-0732">Signal</keyword>
<evidence type="ECO:0000256" key="2">
    <source>
        <dbReference type="ARBA" id="ARBA00022801"/>
    </source>
</evidence>
<gene>
    <name evidence="5" type="ORF">C7999DRAFT_42361</name>
</gene>
<sequence length="574" mass="62504">MKLLFFLSTALPYLTWPATASPRVVDGEHFISYHGLDRNGVEVFLGIPYAQDTGGANRFKPPRKHVPVPGTSVNATSYGPSCPQPLGQWAPPITLANITQVSEDCLNLNVARPRGTAATDRLPVMVYIHGGGFWAGDKQDPTILPDALVLQSVRNGLPVLHVAMNYRLGVFGFAHSGALHYEGSENAGLKDQRLALEWVRDNIEHFGGDPGNITVFGHSSGGLSVGLHMMSYGASKPVPFQRAICQSQALEPGITGNFTVIAMQAVVNYVGCNTTTLDSDETIACLRNLDTEALLDASLATYRDDLNFGDIWMPVVDNDYLLAAPSTLIREGRFANVTTMLGWCQDDLTVFTDPTIKTPEDTRNFISSYALGLSDTNLDRLVSLYSVSDFLPRATDALSAEFFRAGRIFRDILMTCETLFFAEHMARAGNNVYLYDWNQTLLEPILEQVLDEAGLGVSHTSEFAYVFANLSHYDAEGYPTQPAAADRDLAIRASRSWSTFAATGRPDLIGHATFHGFAPAFPDANSTYVFVAGGPSEGLSAIDGPSSTRAVRGQRLRERCAFLNSPDIIEQLGF</sequence>
<accession>A0AAN7CRL9</accession>
<dbReference type="InterPro" id="IPR002018">
    <property type="entry name" value="CarbesteraseB"/>
</dbReference>
<protein>
    <recommendedName>
        <fullName evidence="3">Carboxylic ester hydrolase</fullName>
        <ecNumber evidence="3">3.1.1.-</ecNumber>
    </recommendedName>
</protein>
<dbReference type="Pfam" id="PF00135">
    <property type="entry name" value="COesterase"/>
    <property type="match status" value="1"/>
</dbReference>
<dbReference type="PROSITE" id="PS00122">
    <property type="entry name" value="CARBOXYLESTERASE_B_1"/>
    <property type="match status" value="1"/>
</dbReference>
<dbReference type="InterPro" id="IPR029058">
    <property type="entry name" value="AB_hydrolase_fold"/>
</dbReference>
<name>A0AAN7CRL9_9PEZI</name>
<dbReference type="AlphaFoldDB" id="A0AAN7CRL9"/>
<reference evidence="5" key="2">
    <citation type="submission" date="2023-05" db="EMBL/GenBank/DDBJ databases">
        <authorList>
            <consortium name="Lawrence Berkeley National Laboratory"/>
            <person name="Steindorff A."/>
            <person name="Hensen N."/>
            <person name="Bonometti L."/>
            <person name="Westerberg I."/>
            <person name="Brannstrom I.O."/>
            <person name="Guillou S."/>
            <person name="Cros-Aarteil S."/>
            <person name="Calhoun S."/>
            <person name="Haridas S."/>
            <person name="Kuo A."/>
            <person name="Mondo S."/>
            <person name="Pangilinan J."/>
            <person name="Riley R."/>
            <person name="Labutti K."/>
            <person name="Andreopoulos B."/>
            <person name="Lipzen A."/>
            <person name="Chen C."/>
            <person name="Yanf M."/>
            <person name="Daum C."/>
            <person name="Ng V."/>
            <person name="Clum A."/>
            <person name="Ohm R."/>
            <person name="Martin F."/>
            <person name="Silar P."/>
            <person name="Natvig D."/>
            <person name="Lalanne C."/>
            <person name="Gautier V."/>
            <person name="Ament-Velasquez S.L."/>
            <person name="Kruys A."/>
            <person name="Hutchinson M.I."/>
            <person name="Powell A.J."/>
            <person name="Barry K."/>
            <person name="Miller A.N."/>
            <person name="Grigoriev I.V."/>
            <person name="Debuchy R."/>
            <person name="Gladieux P."/>
            <person name="Thoren M.H."/>
            <person name="Johannesson H."/>
        </authorList>
    </citation>
    <scope>NUCLEOTIDE SEQUENCE</scope>
    <source>
        <strain evidence="5">CBS 359.72</strain>
    </source>
</reference>
<dbReference type="Proteomes" id="UP001303647">
    <property type="component" value="Unassembled WGS sequence"/>
</dbReference>
<dbReference type="InterPro" id="IPR050654">
    <property type="entry name" value="AChE-related_enzymes"/>
</dbReference>
<evidence type="ECO:0000256" key="3">
    <source>
        <dbReference type="RuleBase" id="RU361235"/>
    </source>
</evidence>
<evidence type="ECO:0000259" key="4">
    <source>
        <dbReference type="Pfam" id="PF00135"/>
    </source>
</evidence>
<dbReference type="EC" id="3.1.1.-" evidence="3"/>
<dbReference type="PANTHER" id="PTHR43918:SF4">
    <property type="entry name" value="CARBOXYLIC ESTER HYDROLASE"/>
    <property type="match status" value="1"/>
</dbReference>
<keyword evidence="6" id="KW-1185">Reference proteome</keyword>
<dbReference type="GO" id="GO:0052689">
    <property type="term" value="F:carboxylic ester hydrolase activity"/>
    <property type="evidence" value="ECO:0007669"/>
    <property type="project" value="TreeGrafter"/>
</dbReference>
<feature type="signal peptide" evidence="3">
    <location>
        <begin position="1"/>
        <end position="20"/>
    </location>
</feature>